<reference evidence="1" key="1">
    <citation type="submission" date="2022-08" db="UniProtKB">
        <authorList>
            <consortium name="EnsemblMetazoa"/>
        </authorList>
    </citation>
    <scope>IDENTIFICATION</scope>
    <source>
        <strain evidence="1">Israel</strain>
    </source>
</reference>
<dbReference type="InterPro" id="IPR011992">
    <property type="entry name" value="EF-hand-dom_pair"/>
</dbReference>
<dbReference type="EnsemblMetazoa" id="PPAI008772-RA">
    <property type="protein sequence ID" value="PPAI008772-PA"/>
    <property type="gene ID" value="PPAI008772"/>
</dbReference>
<dbReference type="Gene3D" id="1.10.238.10">
    <property type="entry name" value="EF-hand"/>
    <property type="match status" value="1"/>
</dbReference>
<dbReference type="VEuPathDB" id="VectorBase:PPAPM1_001418"/>
<dbReference type="EMBL" id="AJVK01016043">
    <property type="status" value="NOT_ANNOTATED_CDS"/>
    <property type="molecule type" value="Genomic_DNA"/>
</dbReference>
<evidence type="ECO:0000313" key="1">
    <source>
        <dbReference type="EnsemblMetazoa" id="PPAI008772-PA"/>
    </source>
</evidence>
<evidence type="ECO:0000313" key="2">
    <source>
        <dbReference type="Proteomes" id="UP000092462"/>
    </source>
</evidence>
<dbReference type="VEuPathDB" id="VectorBase:PPAI008772"/>
<proteinExistence type="predicted"/>
<dbReference type="EMBL" id="AJVK01016045">
    <property type="status" value="NOT_ANNOTATED_CDS"/>
    <property type="molecule type" value="Genomic_DNA"/>
</dbReference>
<dbReference type="SUPFAM" id="SSF47473">
    <property type="entry name" value="EF-hand"/>
    <property type="match status" value="1"/>
</dbReference>
<dbReference type="PROSITE" id="PS00018">
    <property type="entry name" value="EF_HAND_1"/>
    <property type="match status" value="1"/>
</dbReference>
<dbReference type="AlphaFoldDB" id="A0A1B0GQ45"/>
<name>A0A1B0GQ45_PHLPP</name>
<dbReference type="InterPro" id="IPR018247">
    <property type="entry name" value="EF_Hand_1_Ca_BS"/>
</dbReference>
<dbReference type="EMBL" id="AJVK01016044">
    <property type="status" value="NOT_ANNOTATED_CDS"/>
    <property type="molecule type" value="Genomic_DNA"/>
</dbReference>
<keyword evidence="2" id="KW-1185">Reference proteome</keyword>
<dbReference type="Proteomes" id="UP000092462">
    <property type="component" value="Unassembled WGS sequence"/>
</dbReference>
<accession>A0A1B0GQ45</accession>
<organism evidence="1 2">
    <name type="scientific">Phlebotomus papatasi</name>
    <name type="common">Sandfly</name>
    <dbReference type="NCBI Taxonomy" id="29031"/>
    <lineage>
        <taxon>Eukaryota</taxon>
        <taxon>Metazoa</taxon>
        <taxon>Ecdysozoa</taxon>
        <taxon>Arthropoda</taxon>
        <taxon>Hexapoda</taxon>
        <taxon>Insecta</taxon>
        <taxon>Pterygota</taxon>
        <taxon>Neoptera</taxon>
        <taxon>Endopterygota</taxon>
        <taxon>Diptera</taxon>
        <taxon>Nematocera</taxon>
        <taxon>Psychodoidea</taxon>
        <taxon>Psychodidae</taxon>
        <taxon>Phlebotomus</taxon>
        <taxon>Phlebotomus</taxon>
    </lineage>
</organism>
<protein>
    <submittedName>
        <fullName evidence="1">Uncharacterized protein</fullName>
    </submittedName>
</protein>
<sequence length="118" mass="13638">MVMFTQNKINPFLYSTSSKAMKAFIEANFKMIDLNSDGIINLEEYRYNCITRIAVDDIKVVDEGFNRLLNVLMKNMSRDDDRKRGGLTLSRYQELYSHYLGNLDEKNPGVTLFGPLNN</sequence>